<dbReference type="InterPro" id="IPR006043">
    <property type="entry name" value="NCS2"/>
</dbReference>
<feature type="transmembrane region" description="Helical" evidence="9">
    <location>
        <begin position="250"/>
        <end position="274"/>
    </location>
</feature>
<evidence type="ECO:0000256" key="6">
    <source>
        <dbReference type="ARBA" id="ARBA00022989"/>
    </source>
</evidence>
<dbReference type="Proteomes" id="UP001171687">
    <property type="component" value="Unassembled WGS sequence"/>
</dbReference>
<comment type="similarity">
    <text evidence="2 8">Belongs to the nucleobase:cation symporter-2 (NCS2) (TC 2.A.40) family. Azg-like subfamily.</text>
</comment>
<keyword evidence="3 8" id="KW-0813">Transport</keyword>
<dbReference type="Pfam" id="PF00860">
    <property type="entry name" value="Xan_ur_permease"/>
    <property type="match status" value="1"/>
</dbReference>
<feature type="transmembrane region" description="Helical" evidence="9">
    <location>
        <begin position="89"/>
        <end position="107"/>
    </location>
</feature>
<feature type="transmembrane region" description="Helical" evidence="9">
    <location>
        <begin position="113"/>
        <end position="131"/>
    </location>
</feature>
<evidence type="ECO:0000313" key="11">
    <source>
        <dbReference type="EMBL" id="PNZ67997.1"/>
    </source>
</evidence>
<keyword evidence="4 8" id="KW-1003">Cell membrane</keyword>
<feature type="transmembrane region" description="Helical" evidence="9">
    <location>
        <begin position="21"/>
        <end position="44"/>
    </location>
</feature>
<name>A0AAP8PP95_9STAP</name>
<dbReference type="GO" id="GO:0005345">
    <property type="term" value="F:purine nucleobase transmembrane transporter activity"/>
    <property type="evidence" value="ECO:0007669"/>
    <property type="project" value="TreeGrafter"/>
</dbReference>
<feature type="transmembrane region" description="Helical" evidence="9">
    <location>
        <begin position="295"/>
        <end position="317"/>
    </location>
</feature>
<dbReference type="AlphaFoldDB" id="A0AAP8PP95"/>
<dbReference type="GO" id="GO:0005886">
    <property type="term" value="C:plasma membrane"/>
    <property type="evidence" value="ECO:0007669"/>
    <property type="project" value="UniProtKB-SubCell"/>
</dbReference>
<evidence type="ECO:0000256" key="1">
    <source>
        <dbReference type="ARBA" id="ARBA00004651"/>
    </source>
</evidence>
<keyword evidence="5 8" id="KW-0812">Transmembrane</keyword>
<proteinExistence type="inferred from homology"/>
<dbReference type="InterPro" id="IPR026033">
    <property type="entry name" value="Azg-like_bact_archaea"/>
</dbReference>
<feature type="transmembrane region" description="Helical" evidence="9">
    <location>
        <begin position="178"/>
        <end position="196"/>
    </location>
</feature>
<dbReference type="Proteomes" id="UP000242470">
    <property type="component" value="Unassembled WGS sequence"/>
</dbReference>
<evidence type="ECO:0000313" key="10">
    <source>
        <dbReference type="EMBL" id="MDN4533524.1"/>
    </source>
</evidence>
<feature type="transmembrane region" description="Helical" evidence="9">
    <location>
        <begin position="388"/>
        <end position="411"/>
    </location>
</feature>
<feature type="transmembrane region" description="Helical" evidence="9">
    <location>
        <begin position="329"/>
        <end position="350"/>
    </location>
</feature>
<evidence type="ECO:0000256" key="7">
    <source>
        <dbReference type="ARBA" id="ARBA00023136"/>
    </source>
</evidence>
<feature type="transmembrane region" description="Helical" evidence="9">
    <location>
        <begin position="357"/>
        <end position="376"/>
    </location>
</feature>
<dbReference type="GeneID" id="64981565"/>
<reference evidence="11 12" key="1">
    <citation type="submission" date="2017-08" db="EMBL/GenBank/DDBJ databases">
        <title>Draft genome sequences of 64 type strains of genus Staph aureus.</title>
        <authorList>
            <person name="Cole K."/>
            <person name="Golubchik T."/>
            <person name="Russell J."/>
            <person name="Foster D."/>
            <person name="Llewelyn M."/>
            <person name="Wilson D."/>
            <person name="Crook D."/>
            <person name="Paul J."/>
        </authorList>
    </citation>
    <scope>NUCLEOTIDE SEQUENCE [LARGE SCALE GENOMIC DNA]</scope>
    <source>
        <strain evidence="11 12">NCTC 12101</strain>
    </source>
</reference>
<accession>A0AAP8PP95</accession>
<evidence type="ECO:0000256" key="4">
    <source>
        <dbReference type="ARBA" id="ARBA00022475"/>
    </source>
</evidence>
<gene>
    <name evidence="11" type="ORF">CD158_04320</name>
    <name evidence="10" type="ORF">QYH67_08105</name>
</gene>
<comment type="caution">
    <text evidence="11">The sequence shown here is derived from an EMBL/GenBank/DDBJ whole genome shotgun (WGS) entry which is preliminary data.</text>
</comment>
<evidence type="ECO:0000256" key="3">
    <source>
        <dbReference type="ARBA" id="ARBA00022448"/>
    </source>
</evidence>
<feature type="transmembrane region" description="Helical" evidence="9">
    <location>
        <begin position="56"/>
        <end position="77"/>
    </location>
</feature>
<keyword evidence="7 8" id="KW-0472">Membrane</keyword>
<evidence type="ECO:0000256" key="8">
    <source>
        <dbReference type="PIRNR" id="PIRNR005353"/>
    </source>
</evidence>
<reference evidence="10" key="2">
    <citation type="submission" date="2023-07" db="EMBL/GenBank/DDBJ databases">
        <title>Evaluation of the beneficial properties of pineapple isolates.</title>
        <authorList>
            <person name="Adefiranye O."/>
        </authorList>
    </citation>
    <scope>NUCLEOTIDE SEQUENCE</scope>
    <source>
        <strain evidence="10">PAPLE_T1</strain>
    </source>
</reference>
<protein>
    <submittedName>
        <fullName evidence="11">NCS2 family permease</fullName>
    </submittedName>
</protein>
<dbReference type="InterPro" id="IPR045018">
    <property type="entry name" value="Azg-like"/>
</dbReference>
<keyword evidence="6 8" id="KW-1133">Transmembrane helix</keyword>
<feature type="transmembrane region" description="Helical" evidence="9">
    <location>
        <begin position="423"/>
        <end position="441"/>
    </location>
</feature>
<dbReference type="PANTHER" id="PTHR43337:SF11">
    <property type="entry name" value="GUANINE_HYPOXANTHINE PERMEASE PBUG"/>
    <property type="match status" value="1"/>
</dbReference>
<dbReference type="EMBL" id="PPQW01000021">
    <property type="protein sequence ID" value="PNZ67997.1"/>
    <property type="molecule type" value="Genomic_DNA"/>
</dbReference>
<feature type="transmembrane region" description="Helical" evidence="9">
    <location>
        <begin position="143"/>
        <end position="163"/>
    </location>
</feature>
<dbReference type="PANTHER" id="PTHR43337">
    <property type="entry name" value="XANTHINE/URACIL PERMEASE C887.17-RELATED"/>
    <property type="match status" value="1"/>
</dbReference>
<evidence type="ECO:0000256" key="2">
    <source>
        <dbReference type="ARBA" id="ARBA00005697"/>
    </source>
</evidence>
<dbReference type="PIRSF" id="PIRSF005353">
    <property type="entry name" value="PbuG"/>
    <property type="match status" value="1"/>
</dbReference>
<evidence type="ECO:0000256" key="5">
    <source>
        <dbReference type="ARBA" id="ARBA00022692"/>
    </source>
</evidence>
<organism evidence="11 12">
    <name type="scientific">Staphylococcus auricularis</name>
    <dbReference type="NCBI Taxonomy" id="29379"/>
    <lineage>
        <taxon>Bacteria</taxon>
        <taxon>Bacillati</taxon>
        <taxon>Bacillota</taxon>
        <taxon>Bacilli</taxon>
        <taxon>Bacillales</taxon>
        <taxon>Staphylococcaceae</taxon>
        <taxon>Staphylococcus</taxon>
    </lineage>
</organism>
<feature type="transmembrane region" description="Helical" evidence="9">
    <location>
        <begin position="203"/>
        <end position="221"/>
    </location>
</feature>
<evidence type="ECO:0000313" key="12">
    <source>
        <dbReference type="Proteomes" id="UP000242470"/>
    </source>
</evidence>
<evidence type="ECO:0000256" key="9">
    <source>
        <dbReference type="SAM" id="Phobius"/>
    </source>
</evidence>
<dbReference type="EMBL" id="JAUHQC010000011">
    <property type="protein sequence ID" value="MDN4533524.1"/>
    <property type="molecule type" value="Genomic_DNA"/>
</dbReference>
<comment type="subcellular location">
    <subcellularLocation>
        <location evidence="1 8">Cell membrane</location>
        <topology evidence="1 8">Multi-pass membrane protein</topology>
    </subcellularLocation>
</comment>
<sequence length="444" mass="47197">MKKYFKFDEHGTSYKSEILGGITTFLSMAYILAVNPQILSLAGVDGATDDMKMDQGAVFVATALAAFVGCLFMGIIARYPIGLAPGMGLNAFFAFTVVLTMGIPWQVGLTGVLFSGIIFTLLTVTGLREIIINAIPHQMKMAVSAGIGLFITFVGLQSSGIIVEHSETLVTLGKLTDGPVLLAIFGIIITVILYAIKVPGAIFIGMVLTAISGMVTGLINVPNGVVSKAPSIAPTFGAAFEAFKDPGQLFTVQFLIVILTFLFIDFFDTAGTLMAVANQAGFMKDNKMPRAGRALFSDSLATIVGSIFGTTTTTSYIESSSGVAVGARTGFASIVTGICFLLAVFFSPLLEVVTSAVTTPALVVVGVLMAANFAEIDWTKFEVAVPSFITIIMMPLSYSIATGIACGFIFYPITMLITKKHKEVHPIMYALMILFILYFIFVHG</sequence>
<dbReference type="RefSeq" id="WP_059107561.1">
    <property type="nucleotide sequence ID" value="NZ_AP024589.1"/>
</dbReference>